<reference evidence="4" key="1">
    <citation type="submission" date="2017-05" db="EMBL/GenBank/DDBJ databases">
        <authorList>
            <person name="Macchi M."/>
            <person name="Festa S."/>
            <person name="Coppotelli B.M."/>
            <person name="Morelli I.S."/>
        </authorList>
    </citation>
    <scope>NUCLEOTIDE SEQUENCE [LARGE SCALE GENOMIC DNA]</scope>
    <source>
        <strain evidence="4">I</strain>
    </source>
</reference>
<dbReference type="OrthoDB" id="9771118at2"/>
<dbReference type="InterPro" id="IPR010657">
    <property type="entry name" value="ImpA_N"/>
</dbReference>
<dbReference type="Pfam" id="PF06812">
    <property type="entry name" value="ImpA_N"/>
    <property type="match status" value="1"/>
</dbReference>
<protein>
    <recommendedName>
        <fullName evidence="2">ImpA N-terminal domain-containing protein</fullName>
    </recommendedName>
</protein>
<name>A0A211ZF53_9PROT</name>
<feature type="region of interest" description="Disordered" evidence="1">
    <location>
        <begin position="283"/>
        <end position="318"/>
    </location>
</feature>
<accession>A0A211ZF53</accession>
<evidence type="ECO:0000313" key="4">
    <source>
        <dbReference type="Proteomes" id="UP000196655"/>
    </source>
</evidence>
<evidence type="ECO:0000256" key="1">
    <source>
        <dbReference type="SAM" id="MobiDB-lite"/>
    </source>
</evidence>
<evidence type="ECO:0000259" key="2">
    <source>
        <dbReference type="Pfam" id="PF06812"/>
    </source>
</evidence>
<dbReference type="InterPro" id="IPR017740">
    <property type="entry name" value="TssA-like"/>
</dbReference>
<dbReference type="PANTHER" id="PTHR37951:SF1">
    <property type="entry name" value="TYPE VI SECRETION SYSTEM COMPONENT TSSA1"/>
    <property type="match status" value="1"/>
</dbReference>
<dbReference type="Proteomes" id="UP000196655">
    <property type="component" value="Unassembled WGS sequence"/>
</dbReference>
<feature type="region of interest" description="Disordered" evidence="1">
    <location>
        <begin position="1"/>
        <end position="21"/>
    </location>
</feature>
<dbReference type="PANTHER" id="PTHR37951">
    <property type="entry name" value="CYTOPLASMIC PROTEIN-RELATED"/>
    <property type="match status" value="1"/>
</dbReference>
<proteinExistence type="predicted"/>
<keyword evidence="4" id="KW-1185">Reference proteome</keyword>
<feature type="domain" description="ImpA N-terminal" evidence="2">
    <location>
        <begin position="34"/>
        <end position="163"/>
    </location>
</feature>
<evidence type="ECO:0000313" key="3">
    <source>
        <dbReference type="EMBL" id="OWJ63816.1"/>
    </source>
</evidence>
<sequence length="388" mass="41595">MGDGEWSLSISPDESEDAAVPDREDLLDVESLLLPISEENPAGSDPRLDVTPQSLYFRLRDARSEARAAERVADNDPAADAGSGRHWLTVRELSLEALAGTGKDIEIAAWLAESLVRTDGLAGLTAGARLIAGLASRYWAGGLFPTPDEDGIAGRVAPVAGLNGEGGNGTLLQPLRKLVLFDRVDGTPLTYWRFEQAEEAEVLDPARKAQRLATGVLPLAELEAEAKSIGRDRLTALHGEVVRAIEAWRGMDQALTAVAQADSPPTGRVQELLDKLRRTAERYAPPSAEPAPEAAEAVADEAEAPAEGEPARAPADRAVTREEMLQQISRIAAYFRANEPHSPLSYTLDDAVRRARMGLPDLLKEMMPEAAARASVLSGLGIRPPSEE</sequence>
<feature type="compositionally biased region" description="Low complexity" evidence="1">
    <location>
        <begin position="283"/>
        <end position="297"/>
    </location>
</feature>
<gene>
    <name evidence="3" type="ORF">BWR60_27875</name>
</gene>
<dbReference type="EMBL" id="NHON01000078">
    <property type="protein sequence ID" value="OWJ63816.1"/>
    <property type="molecule type" value="Genomic_DNA"/>
</dbReference>
<dbReference type="AlphaFoldDB" id="A0A211ZF53"/>
<comment type="caution">
    <text evidence="3">The sequence shown here is derived from an EMBL/GenBank/DDBJ whole genome shotgun (WGS) entry which is preliminary data.</text>
</comment>
<organism evidence="3 4">
    <name type="scientific">Inquilinus limosus</name>
    <dbReference type="NCBI Taxonomy" id="171674"/>
    <lineage>
        <taxon>Bacteria</taxon>
        <taxon>Pseudomonadati</taxon>
        <taxon>Pseudomonadota</taxon>
        <taxon>Alphaproteobacteria</taxon>
        <taxon>Rhodospirillales</taxon>
        <taxon>Rhodospirillaceae</taxon>
        <taxon>Inquilinus</taxon>
    </lineage>
</organism>
<dbReference type="NCBIfam" id="TIGR03363">
    <property type="entry name" value="VI_chp_8"/>
    <property type="match status" value="1"/>
</dbReference>